<evidence type="ECO:0000256" key="4">
    <source>
        <dbReference type="ARBA" id="ARBA00023163"/>
    </source>
</evidence>
<sequence length="298" mass="32691">MDLNLRRLEYFAAVADELNFGRAAERLHVAQPVLSRQVAILERELGVVLFERSTRGTELTDAGRSLLPDARSLLQSAAAMQRRARHAARGVERLTLGFMPGLVVTPIVQGLRVAHPDVEVDMLRTTWDDQVDTILDGRVDLGLVRMPVAARGIRVESLFREERLAILPADHPLAEASRLGVDDLAALDLLQSPDAVPEWRDARRRLGLPTGRTTGHPRDVEVKLERVAAGHGVAVLPASTARFYTRPDIAVRAVAGLGPSEVALAWSSHRESTALRTAIETARELRASLTTEQILSDE</sequence>
<dbReference type="SUPFAM" id="SSF46785">
    <property type="entry name" value="Winged helix' DNA-binding domain"/>
    <property type="match status" value="1"/>
</dbReference>
<name>A0A1X9LR22_9MICO</name>
<dbReference type="KEGG" id="cphy:B5808_17920"/>
<dbReference type="RefSeq" id="WP_085021030.1">
    <property type="nucleotide sequence ID" value="NZ_BMHD01000001.1"/>
</dbReference>
<keyword evidence="4" id="KW-0804">Transcription</keyword>
<dbReference type="InterPro" id="IPR005119">
    <property type="entry name" value="LysR_subst-bd"/>
</dbReference>
<dbReference type="Gene3D" id="1.10.10.10">
    <property type="entry name" value="Winged helix-like DNA-binding domain superfamily/Winged helix DNA-binding domain"/>
    <property type="match status" value="1"/>
</dbReference>
<evidence type="ECO:0000313" key="5">
    <source>
        <dbReference type="EMBL" id="ARJ06892.1"/>
    </source>
</evidence>
<dbReference type="EMBL" id="CP020715">
    <property type="protein sequence ID" value="ARJ06892.1"/>
    <property type="molecule type" value="Genomic_DNA"/>
</dbReference>
<dbReference type="GO" id="GO:0003700">
    <property type="term" value="F:DNA-binding transcription factor activity"/>
    <property type="evidence" value="ECO:0007669"/>
    <property type="project" value="InterPro"/>
</dbReference>
<dbReference type="Pfam" id="PF03466">
    <property type="entry name" value="LysR_substrate"/>
    <property type="match status" value="1"/>
</dbReference>
<dbReference type="STRING" id="1619308.B5808_17920"/>
<dbReference type="Gene3D" id="3.40.190.10">
    <property type="entry name" value="Periplasmic binding protein-like II"/>
    <property type="match status" value="2"/>
</dbReference>
<evidence type="ECO:0000313" key="6">
    <source>
        <dbReference type="Proteomes" id="UP000192775"/>
    </source>
</evidence>
<dbReference type="SUPFAM" id="SSF53850">
    <property type="entry name" value="Periplasmic binding protein-like II"/>
    <property type="match status" value="1"/>
</dbReference>
<keyword evidence="3" id="KW-0238">DNA-binding</keyword>
<evidence type="ECO:0000256" key="1">
    <source>
        <dbReference type="ARBA" id="ARBA00009437"/>
    </source>
</evidence>
<dbReference type="AlphaFoldDB" id="A0A1X9LR22"/>
<organism evidence="5 6">
    <name type="scientific">Cnuibacter physcomitrellae</name>
    <dbReference type="NCBI Taxonomy" id="1619308"/>
    <lineage>
        <taxon>Bacteria</taxon>
        <taxon>Bacillati</taxon>
        <taxon>Actinomycetota</taxon>
        <taxon>Actinomycetes</taxon>
        <taxon>Micrococcales</taxon>
        <taxon>Microbacteriaceae</taxon>
        <taxon>Cnuibacter</taxon>
    </lineage>
</organism>
<dbReference type="PROSITE" id="PS50931">
    <property type="entry name" value="HTH_LYSR"/>
    <property type="match status" value="1"/>
</dbReference>
<dbReference type="InterPro" id="IPR000847">
    <property type="entry name" value="LysR_HTH_N"/>
</dbReference>
<dbReference type="PRINTS" id="PR00039">
    <property type="entry name" value="HTHLYSR"/>
</dbReference>
<protein>
    <submittedName>
        <fullName evidence="5">LysR family transcriptional regulator</fullName>
    </submittedName>
</protein>
<comment type="similarity">
    <text evidence="1">Belongs to the LysR transcriptional regulatory family.</text>
</comment>
<dbReference type="PANTHER" id="PTHR30346">
    <property type="entry name" value="TRANSCRIPTIONAL DUAL REGULATOR HCAR-RELATED"/>
    <property type="match status" value="1"/>
</dbReference>
<dbReference type="CDD" id="cd08414">
    <property type="entry name" value="PBP2_LTTR_aromatics_like"/>
    <property type="match status" value="1"/>
</dbReference>
<keyword evidence="2" id="KW-0805">Transcription regulation</keyword>
<dbReference type="GO" id="GO:0032993">
    <property type="term" value="C:protein-DNA complex"/>
    <property type="evidence" value="ECO:0007669"/>
    <property type="project" value="TreeGrafter"/>
</dbReference>
<dbReference type="Pfam" id="PF00126">
    <property type="entry name" value="HTH_1"/>
    <property type="match status" value="1"/>
</dbReference>
<keyword evidence="6" id="KW-1185">Reference proteome</keyword>
<accession>A0A1X9LR22</accession>
<dbReference type="PANTHER" id="PTHR30346:SF0">
    <property type="entry name" value="HCA OPERON TRANSCRIPTIONAL ACTIVATOR HCAR"/>
    <property type="match status" value="1"/>
</dbReference>
<proteinExistence type="inferred from homology"/>
<dbReference type="GO" id="GO:0003677">
    <property type="term" value="F:DNA binding"/>
    <property type="evidence" value="ECO:0007669"/>
    <property type="project" value="UniProtKB-KW"/>
</dbReference>
<evidence type="ECO:0000256" key="3">
    <source>
        <dbReference type="ARBA" id="ARBA00023125"/>
    </source>
</evidence>
<evidence type="ECO:0000256" key="2">
    <source>
        <dbReference type="ARBA" id="ARBA00023015"/>
    </source>
</evidence>
<gene>
    <name evidence="5" type="ORF">B5808_17920</name>
</gene>
<dbReference type="Proteomes" id="UP000192775">
    <property type="component" value="Chromosome"/>
</dbReference>
<reference evidence="5 6" key="1">
    <citation type="submission" date="2017-04" db="EMBL/GenBank/DDBJ databases">
        <authorList>
            <person name="Afonso C.L."/>
            <person name="Miller P.J."/>
            <person name="Scott M.A."/>
            <person name="Spackman E."/>
            <person name="Goraichik I."/>
            <person name="Dimitrov K.M."/>
            <person name="Suarez D.L."/>
            <person name="Swayne D.E."/>
        </authorList>
    </citation>
    <scope>NUCLEOTIDE SEQUENCE [LARGE SCALE GENOMIC DNA]</scope>
    <source>
        <strain evidence="6">XA(T)</strain>
    </source>
</reference>
<dbReference type="InterPro" id="IPR036390">
    <property type="entry name" value="WH_DNA-bd_sf"/>
</dbReference>
<dbReference type="FunFam" id="1.10.10.10:FF:000001">
    <property type="entry name" value="LysR family transcriptional regulator"/>
    <property type="match status" value="1"/>
</dbReference>
<dbReference type="InterPro" id="IPR036388">
    <property type="entry name" value="WH-like_DNA-bd_sf"/>
</dbReference>